<reference evidence="1" key="1">
    <citation type="submission" date="2014-09" db="EMBL/GenBank/DDBJ databases">
        <authorList>
            <person name="Magalhaes I.L.F."/>
            <person name="Oliveira U."/>
            <person name="Santos F.R."/>
            <person name="Vidigal T.H.D.A."/>
            <person name="Brescovit A.D."/>
            <person name="Santos A.J."/>
        </authorList>
    </citation>
    <scope>NUCLEOTIDE SEQUENCE</scope>
    <source>
        <tissue evidence="1">Shoot tissue taken approximately 20 cm above the soil surface</tissue>
    </source>
</reference>
<name>A0A0A9AVK8_ARUDO</name>
<organism evidence="1">
    <name type="scientific">Arundo donax</name>
    <name type="common">Giant reed</name>
    <name type="synonym">Donax arundinaceus</name>
    <dbReference type="NCBI Taxonomy" id="35708"/>
    <lineage>
        <taxon>Eukaryota</taxon>
        <taxon>Viridiplantae</taxon>
        <taxon>Streptophyta</taxon>
        <taxon>Embryophyta</taxon>
        <taxon>Tracheophyta</taxon>
        <taxon>Spermatophyta</taxon>
        <taxon>Magnoliopsida</taxon>
        <taxon>Liliopsida</taxon>
        <taxon>Poales</taxon>
        <taxon>Poaceae</taxon>
        <taxon>PACMAD clade</taxon>
        <taxon>Arundinoideae</taxon>
        <taxon>Arundineae</taxon>
        <taxon>Arundo</taxon>
    </lineage>
</organism>
<dbReference type="EMBL" id="GBRH01242764">
    <property type="protein sequence ID" value="JAD55131.1"/>
    <property type="molecule type" value="Transcribed_RNA"/>
</dbReference>
<proteinExistence type="predicted"/>
<protein>
    <submittedName>
        <fullName evidence="1">Uncharacterized protein</fullName>
    </submittedName>
</protein>
<evidence type="ECO:0000313" key="1">
    <source>
        <dbReference type="EMBL" id="JAD55131.1"/>
    </source>
</evidence>
<accession>A0A0A9AVK8</accession>
<dbReference type="AlphaFoldDB" id="A0A0A9AVK8"/>
<sequence>MSYAGTVSRAGASLGKKILFMYSSYTIY</sequence>
<reference evidence="1" key="2">
    <citation type="journal article" date="2015" name="Data Brief">
        <title>Shoot transcriptome of the giant reed, Arundo donax.</title>
        <authorList>
            <person name="Barrero R.A."/>
            <person name="Guerrero F.D."/>
            <person name="Moolhuijzen P."/>
            <person name="Goolsby J.A."/>
            <person name="Tidwell J."/>
            <person name="Bellgard S.E."/>
            <person name="Bellgard M.I."/>
        </authorList>
    </citation>
    <scope>NUCLEOTIDE SEQUENCE</scope>
    <source>
        <tissue evidence="1">Shoot tissue taken approximately 20 cm above the soil surface</tissue>
    </source>
</reference>